<dbReference type="PANTHER" id="PTHR31589">
    <property type="entry name" value="PROTEIN, PUTATIVE (DUF239)-RELATED-RELATED"/>
    <property type="match status" value="1"/>
</dbReference>
<sequence length="199" mass="22029">MENSQHYIGVEGNITVNNPQVNDGQSYAQVYVQNGEGEYANSIATGWMSDGFKKTGCFNDLCPGFVQTHGSIYLGSPISNVPVPGTLQKKSKISDSNYNWWLLIHKDAVGYYPREIVFDLIKSQSIGWGGNAAGPPNGASFFANIKYRNELNNTLNPERTHYNIIMDSPKYYELSYAGNDDDELRFTFQFGGPGGQCAN</sequence>
<evidence type="ECO:0000259" key="1">
    <source>
        <dbReference type="PROSITE" id="PS52045"/>
    </source>
</evidence>
<gene>
    <name evidence="2" type="ORF">SO802_008912</name>
</gene>
<accession>A0AAW2D9Y0</accession>
<evidence type="ECO:0000313" key="2">
    <source>
        <dbReference type="EMBL" id="KAL0007410.1"/>
    </source>
</evidence>
<evidence type="ECO:0000313" key="3">
    <source>
        <dbReference type="Proteomes" id="UP001459277"/>
    </source>
</evidence>
<feature type="domain" description="Neprosin PEP catalytic" evidence="1">
    <location>
        <begin position="1"/>
        <end position="198"/>
    </location>
</feature>
<reference evidence="2 3" key="1">
    <citation type="submission" date="2024-01" db="EMBL/GenBank/DDBJ databases">
        <title>A telomere-to-telomere, gap-free genome of sweet tea (Lithocarpus litseifolius).</title>
        <authorList>
            <person name="Zhou J."/>
        </authorList>
    </citation>
    <scope>NUCLEOTIDE SEQUENCE [LARGE SCALE GENOMIC DNA]</scope>
    <source>
        <strain evidence="2">Zhou-2022a</strain>
        <tissue evidence="2">Leaf</tissue>
    </source>
</reference>
<keyword evidence="3" id="KW-1185">Reference proteome</keyword>
<protein>
    <recommendedName>
        <fullName evidence="1">Neprosin PEP catalytic domain-containing protein</fullName>
    </recommendedName>
</protein>
<name>A0AAW2D9Y0_9ROSI</name>
<dbReference type="Pfam" id="PF03080">
    <property type="entry name" value="Neprosin"/>
    <property type="match status" value="1"/>
</dbReference>
<proteinExistence type="predicted"/>
<organism evidence="2 3">
    <name type="scientific">Lithocarpus litseifolius</name>
    <dbReference type="NCBI Taxonomy" id="425828"/>
    <lineage>
        <taxon>Eukaryota</taxon>
        <taxon>Viridiplantae</taxon>
        <taxon>Streptophyta</taxon>
        <taxon>Embryophyta</taxon>
        <taxon>Tracheophyta</taxon>
        <taxon>Spermatophyta</taxon>
        <taxon>Magnoliopsida</taxon>
        <taxon>eudicotyledons</taxon>
        <taxon>Gunneridae</taxon>
        <taxon>Pentapetalae</taxon>
        <taxon>rosids</taxon>
        <taxon>fabids</taxon>
        <taxon>Fagales</taxon>
        <taxon>Fagaceae</taxon>
        <taxon>Lithocarpus</taxon>
    </lineage>
</organism>
<comment type="caution">
    <text evidence="2">The sequence shown here is derived from an EMBL/GenBank/DDBJ whole genome shotgun (WGS) entry which is preliminary data.</text>
</comment>
<dbReference type="Proteomes" id="UP001459277">
    <property type="component" value="Unassembled WGS sequence"/>
</dbReference>
<dbReference type="PANTHER" id="PTHR31589:SF223">
    <property type="entry name" value="PROTEIN, PUTATIVE (DUF239)-RELATED"/>
    <property type="match status" value="1"/>
</dbReference>
<dbReference type="InterPro" id="IPR004314">
    <property type="entry name" value="Neprosin"/>
</dbReference>
<dbReference type="AlphaFoldDB" id="A0AAW2D9Y0"/>
<dbReference type="EMBL" id="JAZDWU010000003">
    <property type="protein sequence ID" value="KAL0007410.1"/>
    <property type="molecule type" value="Genomic_DNA"/>
</dbReference>
<dbReference type="PROSITE" id="PS52045">
    <property type="entry name" value="NEPROSIN_PEP_CD"/>
    <property type="match status" value="1"/>
</dbReference>
<dbReference type="InterPro" id="IPR053168">
    <property type="entry name" value="Glutamic_endopeptidase"/>
</dbReference>